<protein>
    <submittedName>
        <fullName evidence="9">Uncharacterized protein involved in exopolysaccharide biosynthesis</fullName>
    </submittedName>
</protein>
<feature type="transmembrane region" description="Helical" evidence="7">
    <location>
        <begin position="344"/>
        <end position="363"/>
    </location>
</feature>
<dbReference type="RefSeq" id="WP_142493968.1">
    <property type="nucleotide sequence ID" value="NZ_FXTO01000018.1"/>
</dbReference>
<evidence type="ECO:0000313" key="10">
    <source>
        <dbReference type="Proteomes" id="UP000316030"/>
    </source>
</evidence>
<dbReference type="PANTHER" id="PTHR32309">
    <property type="entry name" value="TYROSINE-PROTEIN KINASE"/>
    <property type="match status" value="1"/>
</dbReference>
<keyword evidence="3 7" id="KW-0812">Transmembrane</keyword>
<sequence length="442" mass="49179">MAQAFSISSITSALMRRFWMIFLITVVGTVAAVLFALSRPAIYEATAVIQIEMAQVEENLAVPGSATRTSGAETRLKLIEQKLMSRDSLIDVIEKFDLFSGDPAMSMAQKVALFRDVAQIQELIDPEMAWRPNVQPSGLIITVRMEDPDVAADVANDLLSRVLIEGKSRRSGRAARTLAFFESEETRVSGEIAKLEEELATYKTDNQASLPANLVTQQGQLTRLKENLLEVEQKLIELQTQSDRIRAEDMARQTSLLRQQKLLLEERIAIIDAALRAAPEVERQLSAMERTLGQLQDELRVITARRTEAAMNQQLESQNQFERFEVLETAIAPEYPVSSGRRKLAAAGAMGSLMLAVGLALSLEFMNAGIRTAAQLEAELNIRPVVVIPNLDRQKSRRRRRLVWVVALGAAFTGLALLLKGRAQDLADVLNIFRRTPRTQRG</sequence>
<keyword evidence="2" id="KW-1003">Cell membrane</keyword>
<dbReference type="GO" id="GO:0005886">
    <property type="term" value="C:plasma membrane"/>
    <property type="evidence" value="ECO:0007669"/>
    <property type="project" value="UniProtKB-SubCell"/>
</dbReference>
<feature type="transmembrane region" description="Helical" evidence="7">
    <location>
        <begin position="18"/>
        <end position="37"/>
    </location>
</feature>
<evidence type="ECO:0000256" key="1">
    <source>
        <dbReference type="ARBA" id="ARBA00004651"/>
    </source>
</evidence>
<evidence type="ECO:0000259" key="8">
    <source>
        <dbReference type="Pfam" id="PF02706"/>
    </source>
</evidence>
<dbReference type="EMBL" id="FXTO01000018">
    <property type="protein sequence ID" value="SMO85582.1"/>
    <property type="molecule type" value="Genomic_DNA"/>
</dbReference>
<organism evidence="9 10">
    <name type="scientific">Thalassovita litoralis</name>
    <dbReference type="NCBI Taxonomy" id="1010611"/>
    <lineage>
        <taxon>Bacteria</taxon>
        <taxon>Pseudomonadati</taxon>
        <taxon>Pseudomonadota</taxon>
        <taxon>Alphaproteobacteria</taxon>
        <taxon>Rhodobacterales</taxon>
        <taxon>Roseobacteraceae</taxon>
        <taxon>Thalassovita</taxon>
    </lineage>
</organism>
<accession>A0A521ENX1</accession>
<name>A0A521ENX1_9RHOB</name>
<reference evidence="9 10" key="1">
    <citation type="submission" date="2017-05" db="EMBL/GenBank/DDBJ databases">
        <authorList>
            <person name="Varghese N."/>
            <person name="Submissions S."/>
        </authorList>
    </citation>
    <scope>NUCLEOTIDE SEQUENCE [LARGE SCALE GENOMIC DNA]</scope>
    <source>
        <strain evidence="9 10">DSM 29506</strain>
    </source>
</reference>
<feature type="coiled-coil region" evidence="6">
    <location>
        <begin position="178"/>
        <end position="305"/>
    </location>
</feature>
<evidence type="ECO:0000256" key="7">
    <source>
        <dbReference type="SAM" id="Phobius"/>
    </source>
</evidence>
<dbReference type="OrthoDB" id="7642308at2"/>
<dbReference type="AlphaFoldDB" id="A0A521ENX1"/>
<gene>
    <name evidence="9" type="ORF">SAMN06265173_11824</name>
</gene>
<evidence type="ECO:0000256" key="6">
    <source>
        <dbReference type="SAM" id="Coils"/>
    </source>
</evidence>
<feature type="domain" description="Polysaccharide chain length determinant N-terminal" evidence="8">
    <location>
        <begin position="5"/>
        <end position="95"/>
    </location>
</feature>
<keyword evidence="6" id="KW-0175">Coiled coil</keyword>
<evidence type="ECO:0000256" key="3">
    <source>
        <dbReference type="ARBA" id="ARBA00022692"/>
    </source>
</evidence>
<dbReference type="PANTHER" id="PTHR32309:SF13">
    <property type="entry name" value="FERRIC ENTEROBACTIN TRANSPORT PROTEIN FEPE"/>
    <property type="match status" value="1"/>
</dbReference>
<dbReference type="InterPro" id="IPR003856">
    <property type="entry name" value="LPS_length_determ_N"/>
</dbReference>
<dbReference type="InterPro" id="IPR050445">
    <property type="entry name" value="Bact_polysacc_biosynth/exp"/>
</dbReference>
<evidence type="ECO:0000256" key="2">
    <source>
        <dbReference type="ARBA" id="ARBA00022475"/>
    </source>
</evidence>
<keyword evidence="10" id="KW-1185">Reference proteome</keyword>
<evidence type="ECO:0000256" key="4">
    <source>
        <dbReference type="ARBA" id="ARBA00022989"/>
    </source>
</evidence>
<dbReference type="Proteomes" id="UP000316030">
    <property type="component" value="Unassembled WGS sequence"/>
</dbReference>
<keyword evidence="4 7" id="KW-1133">Transmembrane helix</keyword>
<evidence type="ECO:0000256" key="5">
    <source>
        <dbReference type="ARBA" id="ARBA00023136"/>
    </source>
</evidence>
<comment type="subcellular location">
    <subcellularLocation>
        <location evidence="1">Cell membrane</location>
        <topology evidence="1">Multi-pass membrane protein</topology>
    </subcellularLocation>
</comment>
<dbReference type="GO" id="GO:0004713">
    <property type="term" value="F:protein tyrosine kinase activity"/>
    <property type="evidence" value="ECO:0007669"/>
    <property type="project" value="TreeGrafter"/>
</dbReference>
<evidence type="ECO:0000313" key="9">
    <source>
        <dbReference type="EMBL" id="SMO85582.1"/>
    </source>
</evidence>
<keyword evidence="5 7" id="KW-0472">Membrane</keyword>
<feature type="transmembrane region" description="Helical" evidence="7">
    <location>
        <begin position="402"/>
        <end position="419"/>
    </location>
</feature>
<proteinExistence type="predicted"/>
<dbReference type="Pfam" id="PF02706">
    <property type="entry name" value="Wzz"/>
    <property type="match status" value="1"/>
</dbReference>